<accession>A0A0A9GQF6</accession>
<organism evidence="1">
    <name type="scientific">Arundo donax</name>
    <name type="common">Giant reed</name>
    <name type="synonym">Donax arundinaceus</name>
    <dbReference type="NCBI Taxonomy" id="35708"/>
    <lineage>
        <taxon>Eukaryota</taxon>
        <taxon>Viridiplantae</taxon>
        <taxon>Streptophyta</taxon>
        <taxon>Embryophyta</taxon>
        <taxon>Tracheophyta</taxon>
        <taxon>Spermatophyta</taxon>
        <taxon>Magnoliopsida</taxon>
        <taxon>Liliopsida</taxon>
        <taxon>Poales</taxon>
        <taxon>Poaceae</taxon>
        <taxon>PACMAD clade</taxon>
        <taxon>Arundinoideae</taxon>
        <taxon>Arundineae</taxon>
        <taxon>Arundo</taxon>
    </lineage>
</organism>
<reference evidence="1" key="1">
    <citation type="submission" date="2014-09" db="EMBL/GenBank/DDBJ databases">
        <authorList>
            <person name="Magalhaes I.L.F."/>
            <person name="Oliveira U."/>
            <person name="Santos F.R."/>
            <person name="Vidigal T.H.D.A."/>
            <person name="Brescovit A.D."/>
            <person name="Santos A.J."/>
        </authorList>
    </citation>
    <scope>NUCLEOTIDE SEQUENCE</scope>
    <source>
        <tissue evidence="1">Shoot tissue taken approximately 20 cm above the soil surface</tissue>
    </source>
</reference>
<reference evidence="1" key="2">
    <citation type="journal article" date="2015" name="Data Brief">
        <title>Shoot transcriptome of the giant reed, Arundo donax.</title>
        <authorList>
            <person name="Barrero R.A."/>
            <person name="Guerrero F.D."/>
            <person name="Moolhuijzen P."/>
            <person name="Goolsby J.A."/>
            <person name="Tidwell J."/>
            <person name="Bellgard S.E."/>
            <person name="Bellgard M.I."/>
        </authorList>
    </citation>
    <scope>NUCLEOTIDE SEQUENCE</scope>
    <source>
        <tissue evidence="1">Shoot tissue taken approximately 20 cm above the soil surface</tissue>
    </source>
</reference>
<proteinExistence type="predicted"/>
<dbReference type="AlphaFoldDB" id="A0A0A9GQF6"/>
<protein>
    <submittedName>
        <fullName evidence="1">GRAS49</fullName>
    </submittedName>
</protein>
<evidence type="ECO:0000313" key="1">
    <source>
        <dbReference type="EMBL" id="JAE26672.1"/>
    </source>
</evidence>
<dbReference type="EMBL" id="GBRH01171224">
    <property type="protein sequence ID" value="JAE26672.1"/>
    <property type="molecule type" value="Transcribed_RNA"/>
</dbReference>
<name>A0A0A9GQF6_ARUDO</name>
<sequence>MEKHGTQNNCSLIVLKQYLNTASMKHSQS</sequence>